<dbReference type="STRING" id="409849.ENSPMGP00000027046"/>
<dbReference type="SUPFAM" id="SSF48452">
    <property type="entry name" value="TPR-like"/>
    <property type="match status" value="1"/>
</dbReference>
<dbReference type="GO" id="GO:0000184">
    <property type="term" value="P:nuclear-transcribed mRNA catabolic process, nonsense-mediated decay"/>
    <property type="evidence" value="ECO:0007669"/>
    <property type="project" value="UniProtKB-KW"/>
</dbReference>
<dbReference type="PANTHER" id="PTHR15696:SF5">
    <property type="entry name" value="NONSENSE-MEDIATED MRNA DECAY FACTOR SMG7"/>
    <property type="match status" value="1"/>
</dbReference>
<reference evidence="5" key="1">
    <citation type="submission" date="2025-08" db="UniProtKB">
        <authorList>
            <consortium name="Ensembl"/>
        </authorList>
    </citation>
    <scope>IDENTIFICATION</scope>
</reference>
<keyword evidence="3" id="KW-0472">Membrane</keyword>
<evidence type="ECO:0000313" key="6">
    <source>
        <dbReference type="Proteomes" id="UP000261520"/>
    </source>
</evidence>
<feature type="compositionally biased region" description="Basic and acidic residues" evidence="2">
    <location>
        <begin position="256"/>
        <end position="276"/>
    </location>
</feature>
<accession>A0A3B4BEU3</accession>
<feature type="compositionally biased region" description="Polar residues" evidence="2">
    <location>
        <begin position="590"/>
        <end position="599"/>
    </location>
</feature>
<feature type="region of interest" description="Disordered" evidence="2">
    <location>
        <begin position="554"/>
        <end position="574"/>
    </location>
</feature>
<dbReference type="InterPro" id="IPR045153">
    <property type="entry name" value="Est1/Ebs1-like"/>
</dbReference>
<proteinExistence type="predicted"/>
<feature type="compositionally biased region" description="Polar residues" evidence="2">
    <location>
        <begin position="385"/>
        <end position="410"/>
    </location>
</feature>
<dbReference type="Proteomes" id="UP000261520">
    <property type="component" value="Unplaced"/>
</dbReference>
<dbReference type="AlphaFoldDB" id="A0A3B4BEU3"/>
<dbReference type="InterPro" id="IPR011990">
    <property type="entry name" value="TPR-like_helical_dom_sf"/>
</dbReference>
<dbReference type="Pfam" id="PF10373">
    <property type="entry name" value="EST1_DNA_bind"/>
    <property type="match status" value="1"/>
</dbReference>
<dbReference type="GO" id="GO:0005697">
    <property type="term" value="C:telomerase holoenzyme complex"/>
    <property type="evidence" value="ECO:0007669"/>
    <property type="project" value="TreeGrafter"/>
</dbReference>
<feature type="transmembrane region" description="Helical" evidence="3">
    <location>
        <begin position="20"/>
        <end position="41"/>
    </location>
</feature>
<name>A0A3B4BEU3_9GOBI</name>
<feature type="domain" description="DNA/RNA-binding" evidence="4">
    <location>
        <begin position="24"/>
        <end position="123"/>
    </location>
</feature>
<keyword evidence="1" id="KW-0866">Nonsense-mediated mRNA decay</keyword>
<feature type="region of interest" description="Disordered" evidence="2">
    <location>
        <begin position="374"/>
        <end position="504"/>
    </location>
</feature>
<feature type="compositionally biased region" description="Low complexity" evidence="2">
    <location>
        <begin position="193"/>
        <end position="214"/>
    </location>
</feature>
<keyword evidence="3" id="KW-0812">Transmembrane</keyword>
<feature type="compositionally biased region" description="Polar residues" evidence="2">
    <location>
        <begin position="444"/>
        <end position="458"/>
    </location>
</feature>
<evidence type="ECO:0000256" key="2">
    <source>
        <dbReference type="SAM" id="MobiDB-lite"/>
    </source>
</evidence>
<feature type="compositionally biased region" description="Polar residues" evidence="2">
    <location>
        <begin position="619"/>
        <end position="628"/>
    </location>
</feature>
<organism evidence="5 6">
    <name type="scientific">Periophthalmus magnuspinnatus</name>
    <dbReference type="NCBI Taxonomy" id="409849"/>
    <lineage>
        <taxon>Eukaryota</taxon>
        <taxon>Metazoa</taxon>
        <taxon>Chordata</taxon>
        <taxon>Craniata</taxon>
        <taxon>Vertebrata</taxon>
        <taxon>Euteleostomi</taxon>
        <taxon>Actinopterygii</taxon>
        <taxon>Neopterygii</taxon>
        <taxon>Teleostei</taxon>
        <taxon>Neoteleostei</taxon>
        <taxon>Acanthomorphata</taxon>
        <taxon>Gobiaria</taxon>
        <taxon>Gobiiformes</taxon>
        <taxon>Gobioidei</taxon>
        <taxon>Gobiidae</taxon>
        <taxon>Oxudercinae</taxon>
        <taxon>Periophthalmus</taxon>
    </lineage>
</organism>
<dbReference type="GO" id="GO:0042162">
    <property type="term" value="F:telomeric DNA binding"/>
    <property type="evidence" value="ECO:0007669"/>
    <property type="project" value="TreeGrafter"/>
</dbReference>
<dbReference type="PANTHER" id="PTHR15696">
    <property type="entry name" value="SMG-7 SUPPRESSOR WITH MORPHOLOGICAL EFFECT ON GENITALIA PROTEIN 7"/>
    <property type="match status" value="1"/>
</dbReference>
<dbReference type="GO" id="GO:0070034">
    <property type="term" value="F:telomerase RNA binding"/>
    <property type="evidence" value="ECO:0007669"/>
    <property type="project" value="TreeGrafter"/>
</dbReference>
<sequence>MFKSRLKTVLFSRYHRFNCVFVIFASFSVSFLGVMCSRAILNQSESEEQMGQCPLPAIKVSLDWLRLRPGLFHQAAVHQRQHVWPWLVSLLNGFQPKEEDVSGSSVVPLPEEFELQGFLALRPSLRILDFTKGHQGALHTRHQRLVCLGKWIADTQPLLMQCRVSEDGLLTFLTDLPELPIDEPQEKEVLQESSNSEPSQTESGSSKSSTSQGKNFKENLKPREPSRDTPRSLPKEPTKESAKEPMKKGSVAAVKTDAKWDSKKKNEMKKSTHEKTSDSKQVMFYYYSQNNIAMKVQTEMRKTPEVSEVKKSPVTPTQPTGSTSQFVHIHHQGAFPPLTSCPGFPPSAYVLTPPVPFHGLQGFTFSPGPVSVSGHFLSQAPPQPNKSSHPPYTQQRSPPQGSPASAGQSQPPGPTSMGQQQALQQPPPQQVTLGKSPPHLGLQQYLQEQSSPMWSQGSGPKLPQMPPPLKPQQPQQSLFMSSEPSLKQFDPQPSMPDLDKKFSPSVNLHEEQLWKYSNQAVLERLRRESQSDGPRALPFQVTALTNKLNQNSMFSQTCGKNLPPSSKPEPQLMPQEPSLYSLFETSWSPSLPASSDHSTPASQSPHSSNPSSLPSSPPTHNHNTQSNYGPIGTFDSRERRLVDRWKMDKKVSHGGVNSAARQPQGNTTHQSFCIRPRLKLSALLCVLTARVLPQSFWSSSMMQPGLSPLEQLLLQQQKQKQQHAHGTMNPPH</sequence>
<feature type="region of interest" description="Disordered" evidence="2">
    <location>
        <begin position="648"/>
        <end position="667"/>
    </location>
</feature>
<protein>
    <recommendedName>
        <fullName evidence="4">DNA/RNA-binding domain-containing protein</fullName>
    </recommendedName>
</protein>
<feature type="region of interest" description="Disordered" evidence="2">
    <location>
        <begin position="590"/>
        <end position="635"/>
    </location>
</feature>
<keyword evidence="3" id="KW-1133">Transmembrane helix</keyword>
<feature type="compositionally biased region" description="Basic and acidic residues" evidence="2">
    <location>
        <begin position="215"/>
        <end position="247"/>
    </location>
</feature>
<dbReference type="Ensembl" id="ENSPMGT00000028814.1">
    <property type="protein sequence ID" value="ENSPMGP00000027046.1"/>
    <property type="gene ID" value="ENSPMGG00000021833.1"/>
</dbReference>
<evidence type="ECO:0000256" key="1">
    <source>
        <dbReference type="ARBA" id="ARBA00023161"/>
    </source>
</evidence>
<keyword evidence="6" id="KW-1185">Reference proteome</keyword>
<evidence type="ECO:0000313" key="5">
    <source>
        <dbReference type="Ensembl" id="ENSPMGP00000027046.1"/>
    </source>
</evidence>
<evidence type="ECO:0000259" key="4">
    <source>
        <dbReference type="Pfam" id="PF10373"/>
    </source>
</evidence>
<dbReference type="InterPro" id="IPR018834">
    <property type="entry name" value="DNA/RNA-bd_Est1-type"/>
</dbReference>
<feature type="compositionally biased region" description="Low complexity" evidence="2">
    <location>
        <begin position="600"/>
        <end position="614"/>
    </location>
</feature>
<reference evidence="5" key="2">
    <citation type="submission" date="2025-09" db="UniProtKB">
        <authorList>
            <consortium name="Ensembl"/>
        </authorList>
    </citation>
    <scope>IDENTIFICATION</scope>
</reference>
<feature type="region of interest" description="Disordered" evidence="2">
    <location>
        <begin position="186"/>
        <end position="276"/>
    </location>
</feature>
<evidence type="ECO:0000256" key="3">
    <source>
        <dbReference type="SAM" id="Phobius"/>
    </source>
</evidence>